<feature type="compositionally biased region" description="Basic residues" evidence="1">
    <location>
        <begin position="54"/>
        <end position="65"/>
    </location>
</feature>
<evidence type="ECO:0000259" key="2">
    <source>
        <dbReference type="Pfam" id="PF03732"/>
    </source>
</evidence>
<sequence>MRKMELAHEKQLNEFKNLARDLRTYAYTETIYTDPAFEITDDETTQCSDNPTRRNTHTQKTHTQKIKQDSANRKKTTREDSTLKATDALRMIENLNGINDIGVEEFIKSVKLAKTRLNDEISLLRMIIAEKITDRAKQSIRFCTITSYDELFSALRTQVSIPNTVSGSRNRMQNIRQNSNETVQSYSNRFKQALNELEYAIQAKHTNPIARNLALKQENAEAIKFYIHNLRPDLAYCIMAMQPNSY</sequence>
<dbReference type="AlphaFoldDB" id="A0AA40KFG7"/>
<feature type="compositionally biased region" description="Basic and acidic residues" evidence="1">
    <location>
        <begin position="66"/>
        <end position="81"/>
    </location>
</feature>
<keyword evidence="4" id="KW-1185">Reference proteome</keyword>
<name>A0AA40KFG7_9HYME</name>
<dbReference type="Pfam" id="PF03732">
    <property type="entry name" value="Retrotrans_gag"/>
    <property type="match status" value="1"/>
</dbReference>
<proteinExistence type="predicted"/>
<gene>
    <name evidence="3" type="ORF">K0M31_015264</name>
</gene>
<evidence type="ECO:0000313" key="4">
    <source>
        <dbReference type="Proteomes" id="UP001177670"/>
    </source>
</evidence>
<accession>A0AA40KFG7</accession>
<dbReference type="InterPro" id="IPR005162">
    <property type="entry name" value="Retrotrans_gag_dom"/>
</dbReference>
<reference evidence="3" key="1">
    <citation type="submission" date="2021-10" db="EMBL/GenBank/DDBJ databases">
        <title>Melipona bicolor Genome sequencing and assembly.</title>
        <authorList>
            <person name="Araujo N.S."/>
            <person name="Arias M.C."/>
        </authorList>
    </citation>
    <scope>NUCLEOTIDE SEQUENCE</scope>
    <source>
        <strain evidence="3">USP_2M_L1-L4_2017</strain>
        <tissue evidence="3">Whole body</tissue>
    </source>
</reference>
<evidence type="ECO:0000256" key="1">
    <source>
        <dbReference type="SAM" id="MobiDB-lite"/>
    </source>
</evidence>
<evidence type="ECO:0000313" key="3">
    <source>
        <dbReference type="EMBL" id="KAK1118219.1"/>
    </source>
</evidence>
<feature type="domain" description="Retrotransposon gag" evidence="2">
    <location>
        <begin position="139"/>
        <end position="198"/>
    </location>
</feature>
<dbReference type="Proteomes" id="UP001177670">
    <property type="component" value="Unassembled WGS sequence"/>
</dbReference>
<organism evidence="3 4">
    <name type="scientific">Melipona bicolor</name>
    <dbReference type="NCBI Taxonomy" id="60889"/>
    <lineage>
        <taxon>Eukaryota</taxon>
        <taxon>Metazoa</taxon>
        <taxon>Ecdysozoa</taxon>
        <taxon>Arthropoda</taxon>
        <taxon>Hexapoda</taxon>
        <taxon>Insecta</taxon>
        <taxon>Pterygota</taxon>
        <taxon>Neoptera</taxon>
        <taxon>Endopterygota</taxon>
        <taxon>Hymenoptera</taxon>
        <taxon>Apocrita</taxon>
        <taxon>Aculeata</taxon>
        <taxon>Apoidea</taxon>
        <taxon>Anthophila</taxon>
        <taxon>Apidae</taxon>
        <taxon>Melipona</taxon>
    </lineage>
</organism>
<protein>
    <recommendedName>
        <fullName evidence="2">Retrotransposon gag domain-containing protein</fullName>
    </recommendedName>
</protein>
<dbReference type="EMBL" id="JAHYIQ010000044">
    <property type="protein sequence ID" value="KAK1118219.1"/>
    <property type="molecule type" value="Genomic_DNA"/>
</dbReference>
<comment type="caution">
    <text evidence="3">The sequence shown here is derived from an EMBL/GenBank/DDBJ whole genome shotgun (WGS) entry which is preliminary data.</text>
</comment>
<feature type="region of interest" description="Disordered" evidence="1">
    <location>
        <begin position="42"/>
        <end position="81"/>
    </location>
</feature>